<name>T0R0L1_SAPDV</name>
<dbReference type="VEuPathDB" id="FungiDB:SDRG_16627"/>
<reference evidence="2 3" key="1">
    <citation type="submission" date="2012-04" db="EMBL/GenBank/DDBJ databases">
        <title>The Genome Sequence of Saprolegnia declina VS20.</title>
        <authorList>
            <consortium name="The Broad Institute Genome Sequencing Platform"/>
            <person name="Russ C."/>
            <person name="Nusbaum C."/>
            <person name="Tyler B."/>
            <person name="van West P."/>
            <person name="Dieguez-Uribeondo J."/>
            <person name="de Bruijn I."/>
            <person name="Tripathy S."/>
            <person name="Jiang R."/>
            <person name="Young S.K."/>
            <person name="Zeng Q."/>
            <person name="Gargeya S."/>
            <person name="Fitzgerald M."/>
            <person name="Haas B."/>
            <person name="Abouelleil A."/>
            <person name="Alvarado L."/>
            <person name="Arachchi H.M."/>
            <person name="Berlin A."/>
            <person name="Chapman S.B."/>
            <person name="Goldberg J."/>
            <person name="Griggs A."/>
            <person name="Gujja S."/>
            <person name="Hansen M."/>
            <person name="Howarth C."/>
            <person name="Imamovic A."/>
            <person name="Larimer J."/>
            <person name="McCowen C."/>
            <person name="Montmayeur A."/>
            <person name="Murphy C."/>
            <person name="Neiman D."/>
            <person name="Pearson M."/>
            <person name="Priest M."/>
            <person name="Roberts A."/>
            <person name="Saif S."/>
            <person name="Shea T."/>
            <person name="Sisk P."/>
            <person name="Sykes S."/>
            <person name="Wortman J."/>
            <person name="Nusbaum C."/>
            <person name="Birren B."/>
        </authorList>
    </citation>
    <scope>NUCLEOTIDE SEQUENCE [LARGE SCALE GENOMIC DNA]</scope>
    <source>
        <strain evidence="2 3">VS20</strain>
    </source>
</reference>
<evidence type="ECO:0000313" key="2">
    <source>
        <dbReference type="EMBL" id="EQC25503.1"/>
    </source>
</evidence>
<protein>
    <submittedName>
        <fullName evidence="2">Uncharacterized protein</fullName>
    </submittedName>
</protein>
<dbReference type="Proteomes" id="UP000030762">
    <property type="component" value="Unassembled WGS sequence"/>
</dbReference>
<evidence type="ECO:0000313" key="3">
    <source>
        <dbReference type="Proteomes" id="UP000030762"/>
    </source>
</evidence>
<organism evidence="2 3">
    <name type="scientific">Saprolegnia diclina (strain VS20)</name>
    <dbReference type="NCBI Taxonomy" id="1156394"/>
    <lineage>
        <taxon>Eukaryota</taxon>
        <taxon>Sar</taxon>
        <taxon>Stramenopiles</taxon>
        <taxon>Oomycota</taxon>
        <taxon>Saprolegniomycetes</taxon>
        <taxon>Saprolegniales</taxon>
        <taxon>Saprolegniaceae</taxon>
        <taxon>Saprolegnia</taxon>
    </lineage>
</organism>
<proteinExistence type="predicted"/>
<dbReference type="OMA" id="PEACEPF"/>
<dbReference type="AlphaFoldDB" id="T0R0L1"/>
<dbReference type="GeneID" id="19957354"/>
<feature type="compositionally biased region" description="Basic residues" evidence="1">
    <location>
        <begin position="13"/>
        <end position="24"/>
    </location>
</feature>
<sequence length="354" mass="40711">MPPKGDSDDHGRAQRRLKQQRRRAREANVHRDLEHQVYVLQQLITHYKPRSKTILPWTQVASALHDAADDALMTNAALLTQREQLQRLGHCLASWAAAVNRRYNVPAASEPFAWQHVLLPTDPIARRTSIDWFSQRLFHNTDRMLAHASFPSSSLRVMDHVEIDCGDDLLDITARLQVDIALPLEAAYSALRNTIWSILRGDNEPRPLSFMDSEALQAIDTNLFLMQLGTADNVDHFVGREFHGPNRVVFISGNIFSRLHDRSMPWRPRLFWHTLDRLGPTTTRLRVLFYNAPCIGAGGRRTSWQEEFRHAQSMLALEPQADEWAAYQRYMDGFHATMLQQYSQRLGLHLLPTV</sequence>
<keyword evidence="3" id="KW-1185">Reference proteome</keyword>
<evidence type="ECO:0000256" key="1">
    <source>
        <dbReference type="SAM" id="MobiDB-lite"/>
    </source>
</evidence>
<feature type="region of interest" description="Disordered" evidence="1">
    <location>
        <begin position="1"/>
        <end position="28"/>
    </location>
</feature>
<accession>T0R0L1</accession>
<feature type="compositionally biased region" description="Basic and acidic residues" evidence="1">
    <location>
        <begin position="1"/>
        <end position="12"/>
    </location>
</feature>
<dbReference type="OrthoDB" id="78353at2759"/>
<dbReference type="RefSeq" id="XP_008621067.1">
    <property type="nucleotide sequence ID" value="XM_008622845.1"/>
</dbReference>
<dbReference type="EMBL" id="JH767271">
    <property type="protein sequence ID" value="EQC25503.1"/>
    <property type="molecule type" value="Genomic_DNA"/>
</dbReference>
<dbReference type="InParanoid" id="T0R0L1"/>
<gene>
    <name evidence="2" type="ORF">SDRG_16627</name>
</gene>